<dbReference type="SUPFAM" id="SSF49899">
    <property type="entry name" value="Concanavalin A-like lectins/glucanases"/>
    <property type="match status" value="1"/>
</dbReference>
<dbReference type="KEGG" id="plw:D5F53_09185"/>
<dbReference type="InterPro" id="IPR013189">
    <property type="entry name" value="Glyco_hydro_32_C"/>
</dbReference>
<accession>A0A385TQQ1</accession>
<dbReference type="GO" id="GO:0005987">
    <property type="term" value="P:sucrose catabolic process"/>
    <property type="evidence" value="ECO:0007669"/>
    <property type="project" value="TreeGrafter"/>
</dbReference>
<feature type="signal peptide" evidence="4">
    <location>
        <begin position="1"/>
        <end position="35"/>
    </location>
</feature>
<keyword evidence="2" id="KW-0378">Hydrolase</keyword>
<dbReference type="InterPro" id="IPR013320">
    <property type="entry name" value="ConA-like_dom_sf"/>
</dbReference>
<dbReference type="SMART" id="SM00458">
    <property type="entry name" value="RICIN"/>
    <property type="match status" value="1"/>
</dbReference>
<sequence>MKLSQGVHTVLLRTMSAITMTLLLAASVIPGSARAASAIQEENAALKGKGENNIFESVSNVNTNLEGWQLKGNGRMEQTAEGLRLSSDSSENAAAISATRADDFVYEADVMITDMQADASLVFRSSVDGWSSYMLQIVPSAGLVRLKDAREGNGRLKVEKAVALRQGEIVHLKVKVVGSNIKVFWGNQYEPIMEVDDTAYSTGHLGLHVWDGSALFQNIKVSEWKGNLLGPVNTSGDWQPDIKGLKGSASEGLEAYRIYKNAAADYVLEGNITLGVQAEAGFYWRGNYQGSEGYEAIFRRADDQVRVTLENSDGKVIGASSRTYPSLPTSAHHVEIHVSGDRIQIAVDGYEPSAIRISEGSYAGGSIGMKVKSGTAYFQDVYVTPMEEYYTEEYRPQYHYSPIRGSASDPNGLVYFEGEYHLFHQDGGQWAHAVSRDLVHWNRLPIALPWNDLGHVWSGSAVADTTNASGLFGDSGGKGLIAYYTSFNPDRPGGNQKIGLAYSTDHGRTWTYSKERPILIENPGKQGEDPGGWDIRDPKVVRDEANNRWIMVVSGGDHIRFYTSDNLVDWTLTDRFGYGEYIRGGVWECPDLFRLAVDGSGQRKWVLMISSGANPNTQGSDAEYFIGDVTPDGKFMNDHTAGTVLRTDWGKEFYASMSFSDLPDNRRIMLAWMTNWDYPFSFPTSGWKGQLTIPRELSLRTTNEGIRLHQSPISELETLRDTVIHVNNRQVTETSENVLKGIQAGSFEIEAEVEIPTDGSELEFGFRLREGGGQQTVVGYNNAKHHMFIDRSASGTTDFSSLFSTQHKAMLQPVDGVVKLRIYVDESSVEVFGNDGKVVFSDVIFPDRARRGMSFYTQGGQVKLKSLKVYELDSVWVPLDSSEPASRILLDSYELDLSQGQTESLYAAVDRVPGNGKKPLVWTSSDPDTVRIVSSDETHAVLKAANPGEAVITVSTPNGKISASTRVLVTSGTFNTNLTGWKPDLTASKWVLTEHGIRGSHSSDANYMAQEKAGDFTFEGDMRLGEAGGAGSMLFRSSGDGRSGYYLNLDPGLKSIRLFYMVEGRFEERQVLASVPGFIQGGRTYHLRIEAKGPHIQVEVDGKKIIDVKDGTFAEGHFGVNVFGGQASYQNVYVRQSSGARLTKTSFTNEAVNQAIYTEKSVNGEPVTVKESTGTGNLLWVWVPTGEEDTYSIRTPEGKALDVDTGQNRIQLYTYLGYNNQRWKVQRQEDDTVTIRSVHDGRALAVKADGSGLELDVPDAASDLQRWRLGSEAQGTLIE</sequence>
<dbReference type="PANTHER" id="PTHR42800:SF1">
    <property type="entry name" value="EXOINULINASE INUD (AFU_ORTHOLOGUE AFUA_5G00480)"/>
    <property type="match status" value="1"/>
</dbReference>
<evidence type="ECO:0000256" key="4">
    <source>
        <dbReference type="SAM" id="SignalP"/>
    </source>
</evidence>
<keyword evidence="7" id="KW-1185">Reference proteome</keyword>
<dbReference type="Gene3D" id="2.80.10.50">
    <property type="match status" value="1"/>
</dbReference>
<dbReference type="GO" id="GO:0005737">
    <property type="term" value="C:cytoplasm"/>
    <property type="evidence" value="ECO:0007669"/>
    <property type="project" value="TreeGrafter"/>
</dbReference>
<dbReference type="CDD" id="cd00161">
    <property type="entry name" value="beta-trefoil_Ricin-like"/>
    <property type="match status" value="1"/>
</dbReference>
<dbReference type="AlphaFoldDB" id="A0A385TQQ1"/>
<dbReference type="Pfam" id="PF06439">
    <property type="entry name" value="3keto-disac_hyd"/>
    <property type="match status" value="2"/>
</dbReference>
<keyword evidence="4" id="KW-0732">Signal</keyword>
<organism evidence="6 7">
    <name type="scientific">Paenibacillus lautus</name>
    <name type="common">Bacillus lautus</name>
    <dbReference type="NCBI Taxonomy" id="1401"/>
    <lineage>
        <taxon>Bacteria</taxon>
        <taxon>Bacillati</taxon>
        <taxon>Bacillota</taxon>
        <taxon>Bacilli</taxon>
        <taxon>Bacillales</taxon>
        <taxon>Paenibacillaceae</taxon>
        <taxon>Paenibacillus</taxon>
    </lineage>
</organism>
<feature type="chain" id="PRO_5017392933" evidence="4">
    <location>
        <begin position="36"/>
        <end position="1279"/>
    </location>
</feature>
<dbReference type="SUPFAM" id="SSF50370">
    <property type="entry name" value="Ricin B-like lectins"/>
    <property type="match status" value="1"/>
</dbReference>
<reference evidence="6 7" key="1">
    <citation type="submission" date="2018-09" db="EMBL/GenBank/DDBJ databases">
        <title>Genome Sequence of Paenibacillus lautus Strain E7593-69, Azo Dye-Degrading Bacteria, Isolated from Commercial Tattoo Inks.</title>
        <authorList>
            <person name="Nho S.W."/>
            <person name="Kim S.-J."/>
            <person name="Kweon O."/>
            <person name="Cerniglia C.E."/>
        </authorList>
    </citation>
    <scope>NUCLEOTIDE SEQUENCE [LARGE SCALE GENOMIC DNA]</scope>
    <source>
        <strain evidence="6 7">E7593-69</strain>
    </source>
</reference>
<dbReference type="Pfam" id="PF14200">
    <property type="entry name" value="RicinB_lectin_2"/>
    <property type="match status" value="1"/>
</dbReference>
<evidence type="ECO:0000313" key="7">
    <source>
        <dbReference type="Proteomes" id="UP000266552"/>
    </source>
</evidence>
<evidence type="ECO:0000256" key="3">
    <source>
        <dbReference type="ARBA" id="ARBA00023295"/>
    </source>
</evidence>
<comment type="similarity">
    <text evidence="1">Belongs to the glycosyl hydrolase 32 family.</text>
</comment>
<dbReference type="InterPro" id="IPR035992">
    <property type="entry name" value="Ricin_B-like_lectins"/>
</dbReference>
<dbReference type="SUPFAM" id="SSF49373">
    <property type="entry name" value="Invasin/intimin cell-adhesion fragments"/>
    <property type="match status" value="1"/>
</dbReference>
<dbReference type="EMBL" id="CP032412">
    <property type="protein sequence ID" value="AYB43445.1"/>
    <property type="molecule type" value="Genomic_DNA"/>
</dbReference>
<dbReference type="Gene3D" id="2.60.40.1080">
    <property type="match status" value="1"/>
</dbReference>
<dbReference type="GO" id="GO:0004575">
    <property type="term" value="F:sucrose alpha-glucosidase activity"/>
    <property type="evidence" value="ECO:0007669"/>
    <property type="project" value="TreeGrafter"/>
</dbReference>
<dbReference type="InterPro" id="IPR001362">
    <property type="entry name" value="Glyco_hydro_32"/>
</dbReference>
<evidence type="ECO:0000256" key="1">
    <source>
        <dbReference type="ARBA" id="ARBA00009902"/>
    </source>
</evidence>
<dbReference type="CDD" id="cd18622">
    <property type="entry name" value="GH32_Inu-like"/>
    <property type="match status" value="1"/>
</dbReference>
<dbReference type="Proteomes" id="UP000266552">
    <property type="component" value="Chromosome"/>
</dbReference>
<dbReference type="InterPro" id="IPR000772">
    <property type="entry name" value="Ricin_B_lectin"/>
</dbReference>
<gene>
    <name evidence="6" type="ORF">D5F53_09185</name>
</gene>
<dbReference type="Gene3D" id="2.115.10.20">
    <property type="entry name" value="Glycosyl hydrolase domain, family 43"/>
    <property type="match status" value="1"/>
</dbReference>
<dbReference type="Gene3D" id="2.60.120.560">
    <property type="entry name" value="Exo-inulinase, domain 1"/>
    <property type="match status" value="4"/>
</dbReference>
<proteinExistence type="inferred from homology"/>
<evidence type="ECO:0000313" key="6">
    <source>
        <dbReference type="EMBL" id="AYB43445.1"/>
    </source>
</evidence>
<dbReference type="InterPro" id="IPR013148">
    <property type="entry name" value="Glyco_hydro_32_N"/>
</dbReference>
<dbReference type="InterPro" id="IPR023296">
    <property type="entry name" value="Glyco_hydro_beta-prop_sf"/>
</dbReference>
<dbReference type="SUPFAM" id="SSF75005">
    <property type="entry name" value="Arabinanase/levansucrase/invertase"/>
    <property type="match status" value="1"/>
</dbReference>
<dbReference type="SMART" id="SM00640">
    <property type="entry name" value="Glyco_32"/>
    <property type="match status" value="1"/>
</dbReference>
<feature type="domain" description="Ricin B lectin" evidence="5">
    <location>
        <begin position="1145"/>
        <end position="1270"/>
    </location>
</feature>
<keyword evidence="3" id="KW-0326">Glycosidase</keyword>
<evidence type="ECO:0000259" key="5">
    <source>
        <dbReference type="SMART" id="SM00458"/>
    </source>
</evidence>
<dbReference type="InterPro" id="IPR008964">
    <property type="entry name" value="Invasin/intimin_cell_adhesion"/>
</dbReference>
<evidence type="ECO:0000256" key="2">
    <source>
        <dbReference type="ARBA" id="ARBA00022801"/>
    </source>
</evidence>
<name>A0A385TQQ1_PAELA</name>
<dbReference type="InterPro" id="IPR010496">
    <property type="entry name" value="AL/BT2_dom"/>
</dbReference>
<dbReference type="PANTHER" id="PTHR42800">
    <property type="entry name" value="EXOINULINASE INUD (AFU_ORTHOLOGUE AFUA_5G00480)"/>
    <property type="match status" value="1"/>
</dbReference>
<protein>
    <submittedName>
        <fullName evidence="6">DUF1080 domain-containing protein</fullName>
    </submittedName>
</protein>
<dbReference type="Pfam" id="PF00251">
    <property type="entry name" value="Glyco_hydro_32N"/>
    <property type="match status" value="1"/>
</dbReference>
<dbReference type="RefSeq" id="WP_119847442.1">
    <property type="nucleotide sequence ID" value="NZ_CP032412.1"/>
</dbReference>
<dbReference type="Pfam" id="PF08244">
    <property type="entry name" value="Glyco_hydro_32C"/>
    <property type="match status" value="1"/>
</dbReference>